<keyword evidence="7 12" id="KW-0573">Peptidoglycan synthesis</keyword>
<feature type="binding site" evidence="12">
    <location>
        <position position="308"/>
    </location>
    <ligand>
        <name>UDP-N-acetyl-alpha-D-glucosamine</name>
        <dbReference type="ChEBI" id="CHEBI:57705"/>
    </ligand>
</feature>
<comment type="pathway">
    <text evidence="2 12">Cell wall biogenesis; peptidoglycan biosynthesis.</text>
</comment>
<dbReference type="CDD" id="cd01555">
    <property type="entry name" value="UdpNAET"/>
    <property type="match status" value="1"/>
</dbReference>
<dbReference type="FunFam" id="3.65.10.10:FF:000001">
    <property type="entry name" value="UDP-N-acetylglucosamine 1-carboxyvinyltransferase"/>
    <property type="match status" value="1"/>
</dbReference>
<dbReference type="InterPro" id="IPR001986">
    <property type="entry name" value="Enolpyruvate_Tfrase_dom"/>
</dbReference>
<evidence type="ECO:0000256" key="3">
    <source>
        <dbReference type="ARBA" id="ARBA00022490"/>
    </source>
</evidence>
<keyword evidence="12" id="KW-0670">Pyruvate</keyword>
<dbReference type="GO" id="GO:0008760">
    <property type="term" value="F:UDP-N-acetylglucosamine 1-carboxyvinyltransferase activity"/>
    <property type="evidence" value="ECO:0007669"/>
    <property type="project" value="UniProtKB-UniRule"/>
</dbReference>
<keyword evidence="6 12" id="KW-0133">Cell shape</keyword>
<dbReference type="HAMAP" id="MF_00111">
    <property type="entry name" value="MurA"/>
    <property type="match status" value="1"/>
</dbReference>
<dbReference type="Gene3D" id="3.65.10.10">
    <property type="entry name" value="Enolpyruvate transferase domain"/>
    <property type="match status" value="2"/>
</dbReference>
<evidence type="ECO:0000256" key="11">
    <source>
        <dbReference type="ARBA" id="ARBA00047527"/>
    </source>
</evidence>
<dbReference type="KEGG" id="saco:SAME_01624"/>
<comment type="similarity">
    <text evidence="10 12">Belongs to the EPSP synthase family. MurA subfamily.</text>
</comment>
<dbReference type="InterPro" id="IPR013792">
    <property type="entry name" value="RNA3'P_cycl/enolpyr_Trfase_a/b"/>
</dbReference>
<evidence type="ECO:0000259" key="13">
    <source>
        <dbReference type="Pfam" id="PF00275"/>
    </source>
</evidence>
<evidence type="ECO:0000256" key="1">
    <source>
        <dbReference type="ARBA" id="ARBA00004496"/>
    </source>
</evidence>
<dbReference type="GO" id="GO:0051301">
    <property type="term" value="P:cell division"/>
    <property type="evidence" value="ECO:0007669"/>
    <property type="project" value="UniProtKB-KW"/>
</dbReference>
<evidence type="ECO:0000256" key="12">
    <source>
        <dbReference type="HAMAP-Rule" id="MF_00111"/>
    </source>
</evidence>
<name>A0A239XA17_STRAI</name>
<dbReference type="InterPro" id="IPR036968">
    <property type="entry name" value="Enolpyruvate_Tfrase_sf"/>
</dbReference>
<dbReference type="EC" id="2.5.1.7" evidence="12"/>
<dbReference type="InterPro" id="IPR050068">
    <property type="entry name" value="MurA_subfamily"/>
</dbReference>
<comment type="caution">
    <text evidence="12">Lacks conserved residue(s) required for the propagation of feature annotation.</text>
</comment>
<dbReference type="GO" id="GO:0071555">
    <property type="term" value="P:cell wall organization"/>
    <property type="evidence" value="ECO:0007669"/>
    <property type="project" value="UniProtKB-KW"/>
</dbReference>
<dbReference type="GO" id="GO:0019277">
    <property type="term" value="P:UDP-N-acetylgalactosamine biosynthetic process"/>
    <property type="evidence" value="ECO:0007669"/>
    <property type="project" value="InterPro"/>
</dbReference>
<comment type="catalytic activity">
    <reaction evidence="11 12">
        <text>phosphoenolpyruvate + UDP-N-acetyl-alpha-D-glucosamine = UDP-N-acetyl-3-O-(1-carboxyvinyl)-alpha-D-glucosamine + phosphate</text>
        <dbReference type="Rhea" id="RHEA:18681"/>
        <dbReference type="ChEBI" id="CHEBI:43474"/>
        <dbReference type="ChEBI" id="CHEBI:57705"/>
        <dbReference type="ChEBI" id="CHEBI:58702"/>
        <dbReference type="ChEBI" id="CHEBI:68483"/>
        <dbReference type="EC" id="2.5.1.7"/>
    </reaction>
</comment>
<dbReference type="STRING" id="1326.BU200_03845"/>
<keyword evidence="5 12" id="KW-0808">Transferase</keyword>
<dbReference type="Pfam" id="PF00275">
    <property type="entry name" value="EPSP_synthase"/>
    <property type="match status" value="1"/>
</dbReference>
<dbReference type="PANTHER" id="PTHR43783">
    <property type="entry name" value="UDP-N-ACETYLGLUCOSAMINE 1-CARBOXYVINYLTRANSFERASE"/>
    <property type="match status" value="1"/>
</dbReference>
<feature type="active site" description="Proton donor" evidence="12">
    <location>
        <position position="120"/>
    </location>
</feature>
<feature type="binding site" evidence="12">
    <location>
        <begin position="125"/>
        <end position="129"/>
    </location>
    <ligand>
        <name>UDP-N-acetyl-alpha-D-glucosamine</name>
        <dbReference type="ChEBI" id="CHEBI:57705"/>
    </ligand>
</feature>
<feature type="modified residue" description="2-(S-cysteinyl)pyruvic acid O-phosphothioketal" evidence="12">
    <location>
        <position position="120"/>
    </location>
</feature>
<evidence type="ECO:0000256" key="10">
    <source>
        <dbReference type="ARBA" id="ARBA00038367"/>
    </source>
</evidence>
<evidence type="ECO:0000256" key="8">
    <source>
        <dbReference type="ARBA" id="ARBA00023306"/>
    </source>
</evidence>
<evidence type="ECO:0000256" key="4">
    <source>
        <dbReference type="ARBA" id="ARBA00022618"/>
    </source>
</evidence>
<feature type="binding site" evidence="12">
    <location>
        <position position="330"/>
    </location>
    <ligand>
        <name>UDP-N-acetyl-alpha-D-glucosamine</name>
        <dbReference type="ChEBI" id="CHEBI:57705"/>
    </ligand>
</feature>
<dbReference type="GO" id="GO:0008360">
    <property type="term" value="P:regulation of cell shape"/>
    <property type="evidence" value="ECO:0007669"/>
    <property type="project" value="UniProtKB-KW"/>
</dbReference>
<dbReference type="AlphaFoldDB" id="A0A239XA17"/>
<dbReference type="NCBIfam" id="TIGR01072">
    <property type="entry name" value="murA"/>
    <property type="match status" value="1"/>
</dbReference>
<feature type="binding site" evidence="12">
    <location>
        <position position="96"/>
    </location>
    <ligand>
        <name>UDP-N-acetyl-alpha-D-glucosamine</name>
        <dbReference type="ChEBI" id="CHEBI:57705"/>
    </ligand>
</feature>
<comment type="function">
    <text evidence="12">Cell wall formation. Adds enolpyruvyl to UDP-N-acetylglucosamine.</text>
</comment>
<dbReference type="PANTHER" id="PTHR43783:SF1">
    <property type="entry name" value="UDP-N-ACETYLGLUCOSAMINE 1-CARBOXYVINYLTRANSFERASE"/>
    <property type="match status" value="1"/>
</dbReference>
<dbReference type="EMBL" id="LT906454">
    <property type="protein sequence ID" value="SNV43003.1"/>
    <property type="molecule type" value="Genomic_DNA"/>
</dbReference>
<proteinExistence type="inferred from homology"/>
<gene>
    <name evidence="12 14" type="primary">murA</name>
    <name evidence="14" type="ORF">SAMEA4504048_01624</name>
</gene>
<feature type="binding site" evidence="12">
    <location>
        <begin position="23"/>
        <end position="24"/>
    </location>
    <ligand>
        <name>phosphoenolpyruvate</name>
        <dbReference type="ChEBI" id="CHEBI:58702"/>
    </ligand>
</feature>
<dbReference type="RefSeq" id="WP_095123112.1">
    <property type="nucleotide sequence ID" value="NZ_LT906454.1"/>
</dbReference>
<comment type="subcellular location">
    <subcellularLocation>
        <location evidence="1 12">Cytoplasm</location>
    </subcellularLocation>
</comment>
<evidence type="ECO:0000256" key="7">
    <source>
        <dbReference type="ARBA" id="ARBA00022984"/>
    </source>
</evidence>
<keyword evidence="8 12" id="KW-0131">Cell cycle</keyword>
<dbReference type="SUPFAM" id="SSF55205">
    <property type="entry name" value="EPT/RTPC-like"/>
    <property type="match status" value="1"/>
</dbReference>
<keyword evidence="3 12" id="KW-0963">Cytoplasm</keyword>
<evidence type="ECO:0000256" key="9">
    <source>
        <dbReference type="ARBA" id="ARBA00023316"/>
    </source>
</evidence>
<dbReference type="GO" id="GO:0009252">
    <property type="term" value="P:peptidoglycan biosynthetic process"/>
    <property type="evidence" value="ECO:0007669"/>
    <property type="project" value="UniProtKB-UniRule"/>
</dbReference>
<evidence type="ECO:0000256" key="2">
    <source>
        <dbReference type="ARBA" id="ARBA00004752"/>
    </source>
</evidence>
<dbReference type="UniPathway" id="UPA00219"/>
<evidence type="ECO:0000256" key="5">
    <source>
        <dbReference type="ARBA" id="ARBA00022679"/>
    </source>
</evidence>
<evidence type="ECO:0000256" key="6">
    <source>
        <dbReference type="ARBA" id="ARBA00022960"/>
    </source>
</evidence>
<evidence type="ECO:0000313" key="14">
    <source>
        <dbReference type="EMBL" id="SNV43003.1"/>
    </source>
</evidence>
<dbReference type="InterPro" id="IPR005750">
    <property type="entry name" value="UDP_GlcNAc_COvinyl_MurA"/>
</dbReference>
<reference evidence="14 15" key="1">
    <citation type="submission" date="2017-06" db="EMBL/GenBank/DDBJ databases">
        <authorList>
            <consortium name="Pathogen Informatics"/>
        </authorList>
    </citation>
    <scope>NUCLEOTIDE SEQUENCE [LARGE SCALE GENOMIC DNA]</scope>
    <source>
        <strain evidence="14 15">NCTC11291</strain>
    </source>
</reference>
<evidence type="ECO:0000313" key="15">
    <source>
        <dbReference type="Proteomes" id="UP000215144"/>
    </source>
</evidence>
<dbReference type="GO" id="GO:0005737">
    <property type="term" value="C:cytoplasm"/>
    <property type="evidence" value="ECO:0007669"/>
    <property type="project" value="UniProtKB-SubCell"/>
</dbReference>
<protein>
    <recommendedName>
        <fullName evidence="12">UDP-N-acetylglucosamine 1-carboxyvinyltransferase</fullName>
        <ecNumber evidence="12">2.5.1.7</ecNumber>
    </recommendedName>
    <alternativeName>
        <fullName evidence="12">Enoylpyruvate transferase</fullName>
    </alternativeName>
    <alternativeName>
        <fullName evidence="12">UDP-N-acetylglucosamine enolpyruvyl transferase</fullName>
        <shortName evidence="12">EPT</shortName>
    </alternativeName>
</protein>
<dbReference type="Proteomes" id="UP000215144">
    <property type="component" value="Chromosome 1"/>
</dbReference>
<feature type="domain" description="Enolpyruvate transferase" evidence="13">
    <location>
        <begin position="10"/>
        <end position="409"/>
    </location>
</feature>
<keyword evidence="4 12" id="KW-0132">Cell division</keyword>
<organism evidence="14 15">
    <name type="scientific">Streptococcus acidominimus</name>
    <dbReference type="NCBI Taxonomy" id="1326"/>
    <lineage>
        <taxon>Bacteria</taxon>
        <taxon>Bacillati</taxon>
        <taxon>Bacillota</taxon>
        <taxon>Bacilli</taxon>
        <taxon>Lactobacillales</taxon>
        <taxon>Streptococcaceae</taxon>
        <taxon>Streptococcus</taxon>
    </lineage>
</organism>
<dbReference type="NCBIfam" id="NF006873">
    <property type="entry name" value="PRK09369.1"/>
    <property type="match status" value="1"/>
</dbReference>
<keyword evidence="9 12" id="KW-0961">Cell wall biogenesis/degradation</keyword>
<accession>A0A239XA17</accession>
<sequence length="422" mass="45250">MDKIIIEGGKTRLSGTVTIEGAKNAVLPLLAATILPTEGTTTLTNVPILSDVFTMNNVVRGLDVAVDFQESTNTIVVDAQGEILDEAPYEYVSQMRASIVVLGPILARKGHAKVSMPGGCTIGSRPIDLHLKGLEAMGAKIRQLGGDITASGQLHGARIYMDFPSVGATQNLMMAATLADGVTVLENAAREPEIVDLAILLTKMGAKIKGAGTEVLTITGVDKLHGAEHQVVQDRIEAGTFMVAAAMTSGDVLIKDAIWEHNRPLLAKLIEMGVEAREEAEGIRIKSDLSTLKPVTVKTLPHPGFPTDMQAQFTALMAAVNGESTMIETVFENRFQHLEEMRRMGLHSEILRDTALIHGGNPLQGAPVMSTDLRASAALILTGLISEGKTIVAKLTHLDRGYYRFHEKLAQLGANIQRISED</sequence>
<dbReference type="OrthoDB" id="9803760at2"/>